<protein>
    <submittedName>
        <fullName evidence="2">Uncharacterized protein</fullName>
    </submittedName>
</protein>
<reference evidence="2" key="1">
    <citation type="submission" date="2021-12" db="EMBL/GenBank/DDBJ databases">
        <authorList>
            <person name="King R."/>
        </authorList>
    </citation>
    <scope>NUCLEOTIDE SEQUENCE</scope>
</reference>
<dbReference type="Proteomes" id="UP001152759">
    <property type="component" value="Chromosome 4"/>
</dbReference>
<accession>A0A9P0F2D8</accession>
<dbReference type="AlphaFoldDB" id="A0A9P0F2D8"/>
<proteinExistence type="predicted"/>
<sequence>MLRRMDIWSIGSSEVNKTLEEKVDKLINATQYGEFAEILKNSTGVLVAVANISHTISSSGSHSNSVLQYALAQLRQILTDIAPSLVPSALTIQSMNLALLPSCRQKLISHVSDIEGIFKYIPPLLENFHNAFIVCQGQSKFIASEFTRVSALLFDVLGQLQSKAPLFSTTDLHLKTLFSVLHVPFQTCLISLRLLFSLPLLETKFETVFKACAHAKEIYILATNILKTLYLLFLRNIHEPVKDDLIKSIQNAQDVCKGSPFKSCLTFNLNDKPTIYPKSTADAPNMQCASNKLAVKKTKKKTTALEHSYAKADAPNMQCVSNKPAVKKTKKKTEKRIVSSPMKKKRDLVKQISLTELKKYQAGGMSMSLRNDVKINENGSVGNMKDHGPGFESNTISNRFESSTIQTEISDVKIIGPVCNPEALCSADPDDLIKSIQNAQDVCKGSPFKSCLTFNLNDKSTIYPKSTADAPNMQCASNKLAVKKTKKKTTALEHSYAKADAPNMQCVSNKPAVKKTKTKTEKRIVSSPMKKKRDLVKQISLTELKKYQAGGMSMSLRNDVKINENGS</sequence>
<dbReference type="EMBL" id="OU963865">
    <property type="protein sequence ID" value="CAH0389021.1"/>
    <property type="molecule type" value="Genomic_DNA"/>
</dbReference>
<gene>
    <name evidence="2" type="ORF">BEMITA_LOCUS7893</name>
</gene>
<feature type="region of interest" description="Disordered" evidence="1">
    <location>
        <begin position="323"/>
        <end position="344"/>
    </location>
</feature>
<organism evidence="2 3">
    <name type="scientific">Bemisia tabaci</name>
    <name type="common">Sweetpotato whitefly</name>
    <name type="synonym">Aleurodes tabaci</name>
    <dbReference type="NCBI Taxonomy" id="7038"/>
    <lineage>
        <taxon>Eukaryota</taxon>
        <taxon>Metazoa</taxon>
        <taxon>Ecdysozoa</taxon>
        <taxon>Arthropoda</taxon>
        <taxon>Hexapoda</taxon>
        <taxon>Insecta</taxon>
        <taxon>Pterygota</taxon>
        <taxon>Neoptera</taxon>
        <taxon>Paraneoptera</taxon>
        <taxon>Hemiptera</taxon>
        <taxon>Sternorrhyncha</taxon>
        <taxon>Aleyrodoidea</taxon>
        <taxon>Aleyrodidae</taxon>
        <taxon>Aleyrodinae</taxon>
        <taxon>Bemisia</taxon>
    </lineage>
</organism>
<feature type="compositionally biased region" description="Basic residues" evidence="1">
    <location>
        <begin position="325"/>
        <end position="334"/>
    </location>
</feature>
<keyword evidence="3" id="KW-1185">Reference proteome</keyword>
<evidence type="ECO:0000313" key="2">
    <source>
        <dbReference type="EMBL" id="CAH0389021.1"/>
    </source>
</evidence>
<evidence type="ECO:0000313" key="3">
    <source>
        <dbReference type="Proteomes" id="UP001152759"/>
    </source>
</evidence>
<name>A0A9P0F2D8_BEMTA</name>
<evidence type="ECO:0000256" key="1">
    <source>
        <dbReference type="SAM" id="MobiDB-lite"/>
    </source>
</evidence>